<proteinExistence type="predicted"/>
<comment type="caution">
    <text evidence="1">The sequence shown here is derived from an EMBL/GenBank/DDBJ whole genome shotgun (WGS) entry which is preliminary data.</text>
</comment>
<evidence type="ECO:0000313" key="2">
    <source>
        <dbReference type="Proteomes" id="UP001501821"/>
    </source>
</evidence>
<dbReference type="SUPFAM" id="SSF48498">
    <property type="entry name" value="Tetracyclin repressor-like, C-terminal domain"/>
    <property type="match status" value="1"/>
</dbReference>
<accession>A0ABP7HUY2</accession>
<dbReference type="Proteomes" id="UP001501821">
    <property type="component" value="Unassembled WGS sequence"/>
</dbReference>
<dbReference type="InterPro" id="IPR009057">
    <property type="entry name" value="Homeodomain-like_sf"/>
</dbReference>
<reference evidence="2" key="1">
    <citation type="journal article" date="2019" name="Int. J. Syst. Evol. Microbiol.">
        <title>The Global Catalogue of Microorganisms (GCM) 10K type strain sequencing project: providing services to taxonomists for standard genome sequencing and annotation.</title>
        <authorList>
            <consortium name="The Broad Institute Genomics Platform"/>
            <consortium name="The Broad Institute Genome Sequencing Center for Infectious Disease"/>
            <person name="Wu L."/>
            <person name="Ma J."/>
        </authorList>
    </citation>
    <scope>NUCLEOTIDE SEQUENCE [LARGE SCALE GENOMIC DNA]</scope>
    <source>
        <strain evidence="2">JCM 16953</strain>
    </source>
</reference>
<keyword evidence="2" id="KW-1185">Reference proteome</keyword>
<name>A0ABP7HUY2_9ACTN</name>
<dbReference type="SUPFAM" id="SSF46689">
    <property type="entry name" value="Homeodomain-like"/>
    <property type="match status" value="1"/>
</dbReference>
<organism evidence="1 2">
    <name type="scientific">Nocardioides panacisoli</name>
    <dbReference type="NCBI Taxonomy" id="627624"/>
    <lineage>
        <taxon>Bacteria</taxon>
        <taxon>Bacillati</taxon>
        <taxon>Actinomycetota</taxon>
        <taxon>Actinomycetes</taxon>
        <taxon>Propionibacteriales</taxon>
        <taxon>Nocardioidaceae</taxon>
        <taxon>Nocardioides</taxon>
    </lineage>
</organism>
<protein>
    <submittedName>
        <fullName evidence="1">Transcriptional regulator</fullName>
    </submittedName>
</protein>
<gene>
    <name evidence="1" type="ORF">GCM10022242_05210</name>
</gene>
<evidence type="ECO:0000313" key="1">
    <source>
        <dbReference type="EMBL" id="GAA3804937.1"/>
    </source>
</evidence>
<dbReference type="Gene3D" id="1.10.357.10">
    <property type="entry name" value="Tetracycline Repressor, domain 2"/>
    <property type="match status" value="1"/>
</dbReference>
<dbReference type="InterPro" id="IPR036271">
    <property type="entry name" value="Tet_transcr_reg_TetR-rel_C_sf"/>
</dbReference>
<dbReference type="EMBL" id="BAABAH010000001">
    <property type="protein sequence ID" value="GAA3804937.1"/>
    <property type="molecule type" value="Genomic_DNA"/>
</dbReference>
<sequence>MVCAIAASSGSGTAPSLLSVIQEERPVNLVFLQVCERLPGMAVQSGVYRGVPAEERVAERRAKLMEATLAVWADPDRRTTMTAICAEAGLTERYFYESFSGLDDALTAVMDAIATEIEETTMHAAEEAGTDPAARTRATLEAFVALLRDDPRKCKVALVEAAAMPGLRHRRAELLRHFAHRTAVEAREIFGANTRTEAEDDVAGLLFIGGIAELVTAWLEGAVEVSPEDLVEAASRGFLGLYG</sequence>